<dbReference type="EMBL" id="AP018828">
    <property type="protein sequence ID" value="BBF82450.1"/>
    <property type="molecule type" value="Genomic_DNA"/>
</dbReference>
<dbReference type="Pfam" id="PF19654">
    <property type="entry name" value="DUF6157"/>
    <property type="match status" value="1"/>
</dbReference>
<evidence type="ECO:0000313" key="2">
    <source>
        <dbReference type="Proteomes" id="UP000278756"/>
    </source>
</evidence>
<sequence>MIRNTFIAIAEDSKHRMGLEPPRRDGPPTLARLHYELLSEHPYELTLDDLNFTVHCLKYGLDTADQQARATFLSKGHPCMRASPLTRTYGFGAHYNHAGKIALYPADSVAYRKFLKDPEVRVEKAMRSKRAVEMV</sequence>
<reference evidence="2" key="2">
    <citation type="journal article" date="2017" name="Plant Physiol. Biochem.">
        <title>Differential oxidative and antioxidative response of duckweed Lemna minor toward plant growth promoting/inhibiting bacteria.</title>
        <authorList>
            <person name="Ishizawa H."/>
            <person name="Kuroda M."/>
            <person name="Morikawa M."/>
            <person name="Ike M."/>
        </authorList>
    </citation>
    <scope>NUCLEOTIDE SEQUENCE [LARGE SCALE GENOMIC DNA]</scope>
    <source>
        <strain evidence="2">M6</strain>
    </source>
</reference>
<name>A0A3G9G547_9CAUL</name>
<dbReference type="OrthoDB" id="2361182at2"/>
<dbReference type="RefSeq" id="WP_126424032.1">
    <property type="nucleotide sequence ID" value="NZ_AP018828.1"/>
</dbReference>
<evidence type="ECO:0000313" key="1">
    <source>
        <dbReference type="EMBL" id="BBF82450.1"/>
    </source>
</evidence>
<reference evidence="2" key="1">
    <citation type="journal article" date="2017" name="Biotechnol. Biofuels">
        <title>Evaluation of environmental bacterial communities as a factor affecting the growth of duckweed Lemna minor.</title>
        <authorList>
            <person name="Ishizawa H."/>
            <person name="Kuroda M."/>
            <person name="Morikawa M."/>
            <person name="Ike M."/>
        </authorList>
    </citation>
    <scope>NUCLEOTIDE SEQUENCE [LARGE SCALE GENOMIC DNA]</scope>
    <source>
        <strain evidence="2">M6</strain>
    </source>
</reference>
<dbReference type="InterPro" id="IPR046155">
    <property type="entry name" value="DUF6157"/>
</dbReference>
<proteinExistence type="predicted"/>
<organism evidence="1 2">
    <name type="scientific">Asticcacaulis excentricus</name>
    <dbReference type="NCBI Taxonomy" id="78587"/>
    <lineage>
        <taxon>Bacteria</taxon>
        <taxon>Pseudomonadati</taxon>
        <taxon>Pseudomonadota</taxon>
        <taxon>Alphaproteobacteria</taxon>
        <taxon>Caulobacterales</taxon>
        <taxon>Caulobacteraceae</taxon>
        <taxon>Asticcacaulis</taxon>
    </lineage>
</organism>
<accession>A0A3G9G547</accession>
<gene>
    <name evidence="1" type="ORF">EM6_3087</name>
</gene>
<dbReference type="Proteomes" id="UP000278756">
    <property type="component" value="Chromosome 2"/>
</dbReference>
<dbReference type="AlphaFoldDB" id="A0A3G9G547"/>
<protein>
    <submittedName>
        <fullName evidence="1">Uncharacterized protein</fullName>
    </submittedName>
</protein>